<dbReference type="InterPro" id="IPR002523">
    <property type="entry name" value="MgTranspt_CorA/ZnTranspt_ZntB"/>
</dbReference>
<evidence type="ECO:0000256" key="10">
    <source>
        <dbReference type="ARBA" id="ARBA00034269"/>
    </source>
</evidence>
<evidence type="ECO:0000313" key="14">
    <source>
        <dbReference type="EMBL" id="PYE76302.1"/>
    </source>
</evidence>
<dbReference type="GO" id="GO:0015095">
    <property type="term" value="F:magnesium ion transmembrane transporter activity"/>
    <property type="evidence" value="ECO:0007669"/>
    <property type="project" value="TreeGrafter"/>
</dbReference>
<dbReference type="AlphaFoldDB" id="A0A318SLA8"/>
<evidence type="ECO:0000256" key="4">
    <source>
        <dbReference type="ARBA" id="ARBA00022475"/>
    </source>
</evidence>
<feature type="transmembrane region" description="Helical" evidence="13">
    <location>
        <begin position="316"/>
        <end position="338"/>
    </location>
</feature>
<keyword evidence="3" id="KW-0813">Transport</keyword>
<dbReference type="RefSeq" id="WP_110465958.1">
    <property type="nucleotide sequence ID" value="NZ_JAMOFZ010000014.1"/>
</dbReference>
<dbReference type="CDD" id="cd12822">
    <property type="entry name" value="TmCorA-like"/>
    <property type="match status" value="1"/>
</dbReference>
<proteinExistence type="inferred from homology"/>
<keyword evidence="7 13" id="KW-1133">Transmembrane helix</keyword>
<evidence type="ECO:0000313" key="15">
    <source>
        <dbReference type="Proteomes" id="UP000247540"/>
    </source>
</evidence>
<dbReference type="InterPro" id="IPR045861">
    <property type="entry name" value="CorA_cytoplasmic_dom"/>
</dbReference>
<comment type="similarity">
    <text evidence="2">Belongs to the CorA metal ion transporter (MIT) (TC 1.A.35) family.</text>
</comment>
<keyword evidence="6" id="KW-0460">Magnesium</keyword>
<keyword evidence="8" id="KW-0406">Ion transport</keyword>
<evidence type="ECO:0000256" key="1">
    <source>
        <dbReference type="ARBA" id="ARBA00004651"/>
    </source>
</evidence>
<dbReference type="Pfam" id="PF01544">
    <property type="entry name" value="CorA"/>
    <property type="match status" value="1"/>
</dbReference>
<dbReference type="GO" id="GO:0000287">
    <property type="term" value="F:magnesium ion binding"/>
    <property type="evidence" value="ECO:0007669"/>
    <property type="project" value="TreeGrafter"/>
</dbReference>
<dbReference type="PANTHER" id="PTHR46494">
    <property type="entry name" value="CORA FAMILY METAL ION TRANSPORTER (EUROFUNG)"/>
    <property type="match status" value="1"/>
</dbReference>
<evidence type="ECO:0000256" key="6">
    <source>
        <dbReference type="ARBA" id="ARBA00022842"/>
    </source>
</evidence>
<dbReference type="Proteomes" id="UP000247540">
    <property type="component" value="Unassembled WGS sequence"/>
</dbReference>
<comment type="catalytic activity">
    <reaction evidence="10">
        <text>Mg(2+)(in) = Mg(2+)(out)</text>
        <dbReference type="Rhea" id="RHEA:29827"/>
        <dbReference type="ChEBI" id="CHEBI:18420"/>
    </reaction>
</comment>
<feature type="region of interest" description="Disordered" evidence="12">
    <location>
        <begin position="93"/>
        <end position="113"/>
    </location>
</feature>
<evidence type="ECO:0000256" key="7">
    <source>
        <dbReference type="ARBA" id="ARBA00022989"/>
    </source>
</evidence>
<keyword evidence="5 13" id="KW-0812">Transmembrane</keyword>
<evidence type="ECO:0000256" key="2">
    <source>
        <dbReference type="ARBA" id="ARBA00009765"/>
    </source>
</evidence>
<dbReference type="OrthoDB" id="9803416at2"/>
<dbReference type="FunFam" id="1.20.58.340:FF:000004">
    <property type="entry name" value="Magnesium transport protein CorA"/>
    <property type="match status" value="1"/>
</dbReference>
<sequence length="379" mass="42037">MRIFELHGGRVAETDRLPAAPSPQGFYWIACSRSEFSAGQAQVQAALLAVAGVQLVELHVSDLLNAQLPSHYDYTSQYDLLVFRRLATQHGAAAQADGPGATPASAAAAPGTDAGAAAAPPAALRRVDTRPIGFAIFDQVLLTVHPEDCAVRDAYALRLLAGHGSETRTTGARQPASPADLMLRIVNLVVDGYLELRRDLTRGLDLWQNQLLQPHSRFIDWSALLDARLALHQLDEICEDQRAAVQDWIDALEAWPEPATVAAQRERDLLQVRSRDVLEHIERVVHHVRRMEQTAETTVQMHFSLQGNRTNDIMRVLTTLTAIFLPLNLIAGIFGMNFEVIPLTHKQDGFWWAMGTMAVIAVVLIGWFWRKKYLARPSR</sequence>
<evidence type="ECO:0000256" key="11">
    <source>
        <dbReference type="ARBA" id="ARBA00045497"/>
    </source>
</evidence>
<feature type="transmembrane region" description="Helical" evidence="13">
    <location>
        <begin position="350"/>
        <end position="369"/>
    </location>
</feature>
<comment type="caution">
    <text evidence="14">The sequence shown here is derived from an EMBL/GenBank/DDBJ whole genome shotgun (WGS) entry which is preliminary data.</text>
</comment>
<dbReference type="GO" id="GO:0005886">
    <property type="term" value="C:plasma membrane"/>
    <property type="evidence" value="ECO:0007669"/>
    <property type="project" value="UniProtKB-SubCell"/>
</dbReference>
<protein>
    <submittedName>
        <fullName evidence="14">Mg2+ and Co2+ transporter CorA</fullName>
    </submittedName>
</protein>
<keyword evidence="4" id="KW-1003">Cell membrane</keyword>
<comment type="subcellular location">
    <subcellularLocation>
        <location evidence="1">Cell membrane</location>
        <topology evidence="1">Multi-pass membrane protein</topology>
    </subcellularLocation>
</comment>
<dbReference type="EMBL" id="QJTC01000014">
    <property type="protein sequence ID" value="PYE76302.1"/>
    <property type="molecule type" value="Genomic_DNA"/>
</dbReference>
<evidence type="ECO:0000256" key="13">
    <source>
        <dbReference type="SAM" id="Phobius"/>
    </source>
</evidence>
<dbReference type="SUPFAM" id="SSF143865">
    <property type="entry name" value="CorA soluble domain-like"/>
    <property type="match status" value="1"/>
</dbReference>
<keyword evidence="15" id="KW-1185">Reference proteome</keyword>
<keyword evidence="9 13" id="KW-0472">Membrane</keyword>
<dbReference type="Gene3D" id="1.20.58.340">
    <property type="entry name" value="Magnesium transport protein CorA, transmembrane region"/>
    <property type="match status" value="2"/>
</dbReference>
<comment type="function">
    <text evidence="11">Mediates influx of magnesium ions. Alternates between open and closed states. Activated by low cytoplasmic Mg(2+) levels. Inactive when cytoplasmic Mg(2+) levels are high.</text>
</comment>
<name>A0A318SLA8_9BURK</name>
<feature type="compositionally biased region" description="Low complexity" evidence="12">
    <location>
        <begin position="96"/>
        <end position="113"/>
    </location>
</feature>
<accession>A0A318SLA8</accession>
<evidence type="ECO:0000256" key="3">
    <source>
        <dbReference type="ARBA" id="ARBA00022448"/>
    </source>
</evidence>
<evidence type="ECO:0000256" key="12">
    <source>
        <dbReference type="SAM" id="MobiDB-lite"/>
    </source>
</evidence>
<dbReference type="PANTHER" id="PTHR46494:SF1">
    <property type="entry name" value="CORA FAMILY METAL ION TRANSPORTER (EUROFUNG)"/>
    <property type="match status" value="1"/>
</dbReference>
<dbReference type="GO" id="GO:0050897">
    <property type="term" value="F:cobalt ion binding"/>
    <property type="evidence" value="ECO:0007669"/>
    <property type="project" value="TreeGrafter"/>
</dbReference>
<evidence type="ECO:0000256" key="5">
    <source>
        <dbReference type="ARBA" id="ARBA00022692"/>
    </source>
</evidence>
<evidence type="ECO:0000256" key="9">
    <source>
        <dbReference type="ARBA" id="ARBA00023136"/>
    </source>
</evidence>
<reference evidence="14 15" key="1">
    <citation type="submission" date="2018-06" db="EMBL/GenBank/DDBJ databases">
        <title>Genomic Encyclopedia of Type Strains, Phase III (KMG-III): the genomes of soil and plant-associated and newly described type strains.</title>
        <authorList>
            <person name="Whitman W."/>
        </authorList>
    </citation>
    <scope>NUCLEOTIDE SEQUENCE [LARGE SCALE GENOMIC DNA]</scope>
    <source>
        <strain evidence="14 15">CECT 7646</strain>
    </source>
</reference>
<evidence type="ECO:0000256" key="8">
    <source>
        <dbReference type="ARBA" id="ARBA00023065"/>
    </source>
</evidence>
<dbReference type="SUPFAM" id="SSF144083">
    <property type="entry name" value="Magnesium transport protein CorA, transmembrane region"/>
    <property type="match status" value="1"/>
</dbReference>
<organism evidence="14 15">
    <name type="scientific">Xylophilus ampelinus</name>
    <dbReference type="NCBI Taxonomy" id="54067"/>
    <lineage>
        <taxon>Bacteria</taxon>
        <taxon>Pseudomonadati</taxon>
        <taxon>Pseudomonadota</taxon>
        <taxon>Betaproteobacteria</taxon>
        <taxon>Burkholderiales</taxon>
        <taxon>Xylophilus</taxon>
    </lineage>
</organism>
<dbReference type="GO" id="GO:0015087">
    <property type="term" value="F:cobalt ion transmembrane transporter activity"/>
    <property type="evidence" value="ECO:0007669"/>
    <property type="project" value="TreeGrafter"/>
</dbReference>
<gene>
    <name evidence="14" type="ORF">DFQ15_11487</name>
</gene>
<dbReference type="InterPro" id="IPR045863">
    <property type="entry name" value="CorA_TM1_TM2"/>
</dbReference>